<accession>A0A371XGV5</accession>
<evidence type="ECO:0000256" key="3">
    <source>
        <dbReference type="ARBA" id="ARBA00022989"/>
    </source>
</evidence>
<keyword evidence="2" id="KW-0812">Transmembrane</keyword>
<comment type="subcellular location">
    <subcellularLocation>
        <location evidence="1">Endomembrane system</location>
        <topology evidence="1">Multi-pass membrane protein</topology>
    </subcellularLocation>
</comment>
<keyword evidence="3" id="KW-1133">Transmembrane helix</keyword>
<dbReference type="InterPro" id="IPR016983">
    <property type="entry name" value="UCP031804"/>
</dbReference>
<evidence type="ECO:0000259" key="5">
    <source>
        <dbReference type="Pfam" id="PF06803"/>
    </source>
</evidence>
<dbReference type="Pfam" id="PF06803">
    <property type="entry name" value="DUF1232"/>
    <property type="match status" value="1"/>
</dbReference>
<proteinExistence type="predicted"/>
<dbReference type="Proteomes" id="UP000262379">
    <property type="component" value="Unassembled WGS sequence"/>
</dbReference>
<dbReference type="EMBL" id="QURN01000004">
    <property type="protein sequence ID" value="RFC68423.1"/>
    <property type="molecule type" value="Genomic_DNA"/>
</dbReference>
<evidence type="ECO:0000313" key="7">
    <source>
        <dbReference type="Proteomes" id="UP000262379"/>
    </source>
</evidence>
<dbReference type="PIRSF" id="PIRSF031804">
    <property type="entry name" value="UCP031804"/>
    <property type="match status" value="1"/>
</dbReference>
<evidence type="ECO:0000256" key="2">
    <source>
        <dbReference type="ARBA" id="ARBA00022692"/>
    </source>
</evidence>
<gene>
    <name evidence="6" type="ORF">DY251_05465</name>
</gene>
<sequence>MITEGSMDAARMFRTDGTDNIRQNFWRTARKAARHVPFMEDVVSAYYCALDKETSTKTKGILLGALAYFVLPIDAVPDILAGIGFTDDIAVLSAAIAAVQASITTAHRSAARKAIDDWS</sequence>
<dbReference type="GO" id="GO:0012505">
    <property type="term" value="C:endomembrane system"/>
    <property type="evidence" value="ECO:0007669"/>
    <property type="project" value="UniProtKB-SubCell"/>
</dbReference>
<protein>
    <submittedName>
        <fullName evidence="6">DUF1232 domain-containing protein</fullName>
    </submittedName>
</protein>
<feature type="domain" description="DUF1232" evidence="5">
    <location>
        <begin position="58"/>
        <end position="93"/>
    </location>
</feature>
<comment type="caution">
    <text evidence="6">The sequence shown here is derived from an EMBL/GenBank/DDBJ whole genome shotgun (WGS) entry which is preliminary data.</text>
</comment>
<organism evidence="6 7">
    <name type="scientific">Mesorhizobium denitrificans</name>
    <dbReference type="NCBI Taxonomy" id="2294114"/>
    <lineage>
        <taxon>Bacteria</taxon>
        <taxon>Pseudomonadati</taxon>
        <taxon>Pseudomonadota</taxon>
        <taxon>Alphaproteobacteria</taxon>
        <taxon>Hyphomicrobiales</taxon>
        <taxon>Phyllobacteriaceae</taxon>
        <taxon>Mesorhizobium</taxon>
    </lineage>
</organism>
<keyword evidence="7" id="KW-1185">Reference proteome</keyword>
<keyword evidence="4" id="KW-0472">Membrane</keyword>
<evidence type="ECO:0000256" key="1">
    <source>
        <dbReference type="ARBA" id="ARBA00004127"/>
    </source>
</evidence>
<evidence type="ECO:0000256" key="4">
    <source>
        <dbReference type="ARBA" id="ARBA00023136"/>
    </source>
</evidence>
<reference evidence="7" key="1">
    <citation type="submission" date="2018-08" db="EMBL/GenBank/DDBJ databases">
        <authorList>
            <person name="Im W.T."/>
        </authorList>
    </citation>
    <scope>NUCLEOTIDE SEQUENCE [LARGE SCALE GENOMIC DNA]</scope>
    <source>
        <strain evidence="7">LA-28</strain>
    </source>
</reference>
<name>A0A371XGV5_9HYPH</name>
<dbReference type="AlphaFoldDB" id="A0A371XGV5"/>
<dbReference type="InterPro" id="IPR010652">
    <property type="entry name" value="DUF1232"/>
</dbReference>
<evidence type="ECO:0000313" key="6">
    <source>
        <dbReference type="EMBL" id="RFC68423.1"/>
    </source>
</evidence>